<evidence type="ECO:0008006" key="3">
    <source>
        <dbReference type="Google" id="ProtNLM"/>
    </source>
</evidence>
<dbReference type="EMBL" id="CP139961">
    <property type="protein sequence ID" value="WQE04274.1"/>
    <property type="molecule type" value="Genomic_DNA"/>
</dbReference>
<reference evidence="1 2" key="1">
    <citation type="submission" date="2023-12" db="EMBL/GenBank/DDBJ databases">
        <title>Genome sequencing and assembly of bacterial species from a model synthetic community.</title>
        <authorList>
            <person name="Hogle S.L."/>
        </authorList>
    </citation>
    <scope>NUCLEOTIDE SEQUENCE [LARGE SCALE GENOMIC DNA]</scope>
    <source>
        <strain evidence="1 2">HAMBI_2792</strain>
    </source>
</reference>
<proteinExistence type="predicted"/>
<organism evidence="1 2">
    <name type="scientific">Moraxella canis</name>
    <dbReference type="NCBI Taxonomy" id="90239"/>
    <lineage>
        <taxon>Bacteria</taxon>
        <taxon>Pseudomonadati</taxon>
        <taxon>Pseudomonadota</taxon>
        <taxon>Gammaproteobacteria</taxon>
        <taxon>Moraxellales</taxon>
        <taxon>Moraxellaceae</taxon>
        <taxon>Moraxella</taxon>
    </lineage>
</organism>
<keyword evidence="2" id="KW-1185">Reference proteome</keyword>
<name>A0ABZ0WYX1_9GAMM</name>
<dbReference type="Proteomes" id="UP001324384">
    <property type="component" value="Chromosome"/>
</dbReference>
<accession>A0ABZ0WYX1</accession>
<gene>
    <name evidence="1" type="ORF">U0021_01335</name>
</gene>
<sequence>MLRVIRVLMLLMIFLLIGVYVFGQFQNHHADNVNPIPVVSVS</sequence>
<dbReference type="RefSeq" id="WP_264755536.1">
    <property type="nucleotide sequence ID" value="NZ_CP139961.1"/>
</dbReference>
<evidence type="ECO:0000313" key="2">
    <source>
        <dbReference type="Proteomes" id="UP001324384"/>
    </source>
</evidence>
<protein>
    <recommendedName>
        <fullName evidence="3">DUF2633 domain-containing protein</fullName>
    </recommendedName>
</protein>
<evidence type="ECO:0000313" key="1">
    <source>
        <dbReference type="EMBL" id="WQE04274.1"/>
    </source>
</evidence>